<evidence type="ECO:0008006" key="4">
    <source>
        <dbReference type="Google" id="ProtNLM"/>
    </source>
</evidence>
<dbReference type="NCBIfam" id="NF047384">
    <property type="entry name" value="BspC_dom"/>
    <property type="match status" value="1"/>
</dbReference>
<sequence length="139" mass="14969">MKCNKMLLLAAATLIAVACTAYAEAPPKRSRDFQGNYQTLVKDQHASPQVASCIATGHDLVKKNKRFDRLGFTEEDIAKARTNRKAGKFSGDDPTKVSAVISITGEARPRIGGINWAPITLRCGIVRGKIKAIEIGTAS</sequence>
<reference evidence="2" key="1">
    <citation type="journal article" date="2014" name="Int. J. Syst. Evol. Microbiol.">
        <title>Complete genome sequence of Corynebacterium casei LMG S-19264T (=DSM 44701T), isolated from a smear-ripened cheese.</title>
        <authorList>
            <consortium name="US DOE Joint Genome Institute (JGI-PGF)"/>
            <person name="Walter F."/>
            <person name="Albersmeier A."/>
            <person name="Kalinowski J."/>
            <person name="Ruckert C."/>
        </authorList>
    </citation>
    <scope>NUCLEOTIDE SEQUENCE</scope>
    <source>
        <strain evidence="2">CGMCC 1.15082</strain>
    </source>
</reference>
<dbReference type="NCBIfam" id="NF047383">
    <property type="entry name" value="T4SS_eff_BspC"/>
    <property type="match status" value="1"/>
</dbReference>
<dbReference type="AlphaFoldDB" id="A0A916WC51"/>
<comment type="caution">
    <text evidence="2">The sequence shown here is derived from an EMBL/GenBank/DDBJ whole genome shotgun (WGS) entry which is preliminary data.</text>
</comment>
<organism evidence="2 3">
    <name type="scientific">Brucella endophytica</name>
    <dbReference type="NCBI Taxonomy" id="1963359"/>
    <lineage>
        <taxon>Bacteria</taxon>
        <taxon>Pseudomonadati</taxon>
        <taxon>Pseudomonadota</taxon>
        <taxon>Alphaproteobacteria</taxon>
        <taxon>Hyphomicrobiales</taxon>
        <taxon>Brucellaceae</taxon>
        <taxon>Brucella/Ochrobactrum group</taxon>
        <taxon>Brucella</taxon>
    </lineage>
</organism>
<keyword evidence="1" id="KW-0732">Signal</keyword>
<dbReference type="InterPro" id="IPR059225">
    <property type="entry name" value="BspC"/>
</dbReference>
<name>A0A916WC51_9HYPH</name>
<evidence type="ECO:0000313" key="3">
    <source>
        <dbReference type="Proteomes" id="UP000646478"/>
    </source>
</evidence>
<dbReference type="RefSeq" id="WP_188822077.1">
    <property type="nucleotide sequence ID" value="NZ_BMHH01000003.1"/>
</dbReference>
<reference evidence="2" key="2">
    <citation type="submission" date="2020-09" db="EMBL/GenBank/DDBJ databases">
        <authorList>
            <person name="Sun Q."/>
            <person name="Zhou Y."/>
        </authorList>
    </citation>
    <scope>NUCLEOTIDE SEQUENCE</scope>
    <source>
        <strain evidence="2">CGMCC 1.15082</strain>
    </source>
</reference>
<accession>A0A916WC51</accession>
<keyword evidence="3" id="KW-1185">Reference proteome</keyword>
<dbReference type="EMBL" id="BMHH01000003">
    <property type="protein sequence ID" value="GGA84399.1"/>
    <property type="molecule type" value="Genomic_DNA"/>
</dbReference>
<feature type="chain" id="PRO_5037158732" description="Lipoprotein" evidence="1">
    <location>
        <begin position="24"/>
        <end position="139"/>
    </location>
</feature>
<dbReference type="PROSITE" id="PS51257">
    <property type="entry name" value="PROKAR_LIPOPROTEIN"/>
    <property type="match status" value="1"/>
</dbReference>
<feature type="signal peptide" evidence="1">
    <location>
        <begin position="1"/>
        <end position="23"/>
    </location>
</feature>
<dbReference type="Proteomes" id="UP000646478">
    <property type="component" value="Unassembled WGS sequence"/>
</dbReference>
<gene>
    <name evidence="2" type="ORF">GCM10011491_09880</name>
</gene>
<evidence type="ECO:0000256" key="1">
    <source>
        <dbReference type="SAM" id="SignalP"/>
    </source>
</evidence>
<protein>
    <recommendedName>
        <fullName evidence="4">Lipoprotein</fullName>
    </recommendedName>
</protein>
<proteinExistence type="predicted"/>
<evidence type="ECO:0000313" key="2">
    <source>
        <dbReference type="EMBL" id="GGA84399.1"/>
    </source>
</evidence>